<gene>
    <name evidence="3" type="ORF">CfE428DRAFT_2977</name>
</gene>
<feature type="transmembrane region" description="Helical" evidence="1">
    <location>
        <begin position="108"/>
        <end position="126"/>
    </location>
</feature>
<evidence type="ECO:0000313" key="4">
    <source>
        <dbReference type="Proteomes" id="UP000005824"/>
    </source>
</evidence>
<dbReference type="InterPro" id="IPR038731">
    <property type="entry name" value="RgtA/B/C-like"/>
</dbReference>
<feature type="domain" description="Glycosyltransferase RgtA/B/C/D-like" evidence="2">
    <location>
        <begin position="78"/>
        <end position="214"/>
    </location>
</feature>
<name>B4D252_9BACT</name>
<accession>B4D252</accession>
<dbReference type="Proteomes" id="UP000005824">
    <property type="component" value="Unassembled WGS sequence"/>
</dbReference>
<dbReference type="RefSeq" id="WP_006980302.1">
    <property type="nucleotide sequence ID" value="NZ_ABVL01000008.1"/>
</dbReference>
<keyword evidence="1" id="KW-1133">Transmembrane helix</keyword>
<dbReference type="GO" id="GO:0016740">
    <property type="term" value="F:transferase activity"/>
    <property type="evidence" value="ECO:0007669"/>
    <property type="project" value="UniProtKB-KW"/>
</dbReference>
<keyword evidence="4" id="KW-1185">Reference proteome</keyword>
<keyword evidence="3" id="KW-0808">Transferase</keyword>
<dbReference type="STRING" id="497964.CfE428DRAFT_2977"/>
<evidence type="ECO:0000313" key="3">
    <source>
        <dbReference type="EMBL" id="EDY19292.1"/>
    </source>
</evidence>
<feature type="transmembrane region" description="Helical" evidence="1">
    <location>
        <begin position="337"/>
        <end position="355"/>
    </location>
</feature>
<feature type="transmembrane region" description="Helical" evidence="1">
    <location>
        <begin position="195"/>
        <end position="215"/>
    </location>
</feature>
<dbReference type="eggNOG" id="COG1807">
    <property type="taxonomic scope" value="Bacteria"/>
</dbReference>
<keyword evidence="1" id="KW-0472">Membrane</keyword>
<evidence type="ECO:0000256" key="1">
    <source>
        <dbReference type="SAM" id="Phobius"/>
    </source>
</evidence>
<feature type="transmembrane region" description="Helical" evidence="1">
    <location>
        <begin position="310"/>
        <end position="331"/>
    </location>
</feature>
<feature type="transmembrane region" description="Helical" evidence="1">
    <location>
        <begin position="227"/>
        <end position="249"/>
    </location>
</feature>
<dbReference type="InParanoid" id="B4D252"/>
<dbReference type="Pfam" id="PF13231">
    <property type="entry name" value="PMT_2"/>
    <property type="match status" value="1"/>
</dbReference>
<comment type="caution">
    <text evidence="3">The sequence shown here is derived from an EMBL/GenBank/DDBJ whole genome shotgun (WGS) entry which is preliminary data.</text>
</comment>
<dbReference type="AlphaFoldDB" id="B4D252"/>
<organism evidence="3 4">
    <name type="scientific">Chthoniobacter flavus Ellin428</name>
    <dbReference type="NCBI Taxonomy" id="497964"/>
    <lineage>
        <taxon>Bacteria</taxon>
        <taxon>Pseudomonadati</taxon>
        <taxon>Verrucomicrobiota</taxon>
        <taxon>Spartobacteria</taxon>
        <taxon>Chthoniobacterales</taxon>
        <taxon>Chthoniobacteraceae</taxon>
        <taxon>Chthoniobacter</taxon>
    </lineage>
</organism>
<reference evidence="3 4" key="1">
    <citation type="journal article" date="2011" name="J. Bacteriol.">
        <title>Genome sequence of Chthoniobacter flavus Ellin428, an aerobic heterotrophic soil bacterium.</title>
        <authorList>
            <person name="Kant R."/>
            <person name="van Passel M.W."/>
            <person name="Palva A."/>
            <person name="Lucas S."/>
            <person name="Lapidus A."/>
            <person name="Glavina Del Rio T."/>
            <person name="Dalin E."/>
            <person name="Tice H."/>
            <person name="Bruce D."/>
            <person name="Goodwin L."/>
            <person name="Pitluck S."/>
            <person name="Larimer F.W."/>
            <person name="Land M.L."/>
            <person name="Hauser L."/>
            <person name="Sangwan P."/>
            <person name="de Vos W.M."/>
            <person name="Janssen P.H."/>
            <person name="Smidt H."/>
        </authorList>
    </citation>
    <scope>NUCLEOTIDE SEQUENCE [LARGE SCALE GENOMIC DNA]</scope>
    <source>
        <strain evidence="3 4">Ellin428</strain>
    </source>
</reference>
<dbReference type="EMBL" id="ABVL01000008">
    <property type="protein sequence ID" value="EDY19292.1"/>
    <property type="molecule type" value="Genomic_DNA"/>
</dbReference>
<keyword evidence="1" id="KW-0812">Transmembrane</keyword>
<feature type="transmembrane region" description="Helical" evidence="1">
    <location>
        <begin position="132"/>
        <end position="149"/>
    </location>
</feature>
<proteinExistence type="predicted"/>
<feature type="transmembrane region" description="Helical" evidence="1">
    <location>
        <begin position="28"/>
        <end position="46"/>
    </location>
</feature>
<protein>
    <submittedName>
        <fullName evidence="3">4-amino-4-deoxy-L-arabinose transferase and related glycosyltransferase of PMT family-like protein</fullName>
    </submittedName>
</protein>
<feature type="transmembrane region" description="Helical" evidence="1">
    <location>
        <begin position="156"/>
        <end position="175"/>
    </location>
</feature>
<evidence type="ECO:0000259" key="2">
    <source>
        <dbReference type="Pfam" id="PF13231"/>
    </source>
</evidence>
<sequence>MMNFAVSTEDDFSESQPAHESIGALERWLAFGLLGCALVLRFLYIWHYRIDSDEPQHLHVVWAWTQGLLPYHDVFDNHSPLFQALFAPLFYLLGVRADILLPMRAGELPLFILAIFCVWKIARSIFTPRVALWTATLAALVPPFYLNSIEFRPDQLWTVVWLLILLVLGTGPIGARRMALAGLLCGLAFCVSMKSSLLLAALVQALIGALIVRWIAGGFPLRWSHIFRCSGAWLAGLVIVPALVVLFFYERGVLRDMYYCVIQHNILPGASNRVFGSAAIKTWLKGLVGALIAGALIVRLRMPIPVRTRIAFLFFAPFLYYTTLEAAWPVLTAEDYLPFYPAMMITIGPAVLWLANRLVRHTFPVGGVLAVAELVCILVTVSPFQDHTVDKIGIVADTLKLTDPSDYVMDSKGETIYRRRPFRYVIESLTFHRIKQGIVKDTIADELIAKRVPLATTQRMPHRARDFIKKNYVPIAFRLYVLGKVLRDKGVTPGAPCAFEIKVPARYTLVDPDGTPAGQLDGTPFTGSRELTAGKHSFLPEGDPGKVVLIWAPAIERGYSPFAKIKKDYKSPQD</sequence>
<feature type="transmembrane region" description="Helical" evidence="1">
    <location>
        <begin position="362"/>
        <end position="381"/>
    </location>
</feature>